<keyword evidence="7" id="KW-0539">Nucleus</keyword>
<evidence type="ECO:0000313" key="11">
    <source>
        <dbReference type="EMBL" id="URD91426.1"/>
    </source>
</evidence>
<evidence type="ECO:0000259" key="10">
    <source>
        <dbReference type="PROSITE" id="PS50157"/>
    </source>
</evidence>
<dbReference type="PROSITE" id="PS50157">
    <property type="entry name" value="ZINC_FINGER_C2H2_2"/>
    <property type="match status" value="1"/>
</dbReference>
<keyword evidence="5" id="KW-0805">Transcription regulation</keyword>
<evidence type="ECO:0000256" key="3">
    <source>
        <dbReference type="ARBA" id="ARBA00022771"/>
    </source>
</evidence>
<accession>A0A9E7JSY6</accession>
<dbReference type="Gene3D" id="3.30.160.60">
    <property type="entry name" value="Classic Zinc Finger"/>
    <property type="match status" value="1"/>
</dbReference>
<gene>
    <name evidence="11" type="ORF">MUK42_27546</name>
</gene>
<evidence type="ECO:0000256" key="4">
    <source>
        <dbReference type="ARBA" id="ARBA00022833"/>
    </source>
</evidence>
<dbReference type="OrthoDB" id="1708403at2759"/>
<keyword evidence="4" id="KW-0862">Zinc</keyword>
<dbReference type="GO" id="GO:0008270">
    <property type="term" value="F:zinc ion binding"/>
    <property type="evidence" value="ECO:0007669"/>
    <property type="project" value="UniProtKB-KW"/>
</dbReference>
<evidence type="ECO:0000256" key="9">
    <source>
        <dbReference type="SAM" id="MobiDB-lite"/>
    </source>
</evidence>
<sequence length="221" mass="24246">MVINCNSMRWSKREANPTPLLGNICRIGTLPSLLREELQEHSLEHGAHKCSKEHQVAGGLKPVLPSVSPVLVGPMEKNAATNSTRISKDKEKKPWMCSHLRRGGFAWPSRTYCCSFCRREFRSAQALGGHMNVHRRDKARLRPSPPSNPKLGSKAVPGSNDAFCSVISRSIHLSCSPRLASSGDDLKTMDIVKAMDEDTGNEVQKASKGRRLDSSLCGSKA</sequence>
<evidence type="ECO:0000256" key="2">
    <source>
        <dbReference type="ARBA" id="ARBA00022723"/>
    </source>
</evidence>
<dbReference type="Pfam" id="PF13912">
    <property type="entry name" value="zf-C2H2_6"/>
    <property type="match status" value="1"/>
</dbReference>
<comment type="subcellular location">
    <subcellularLocation>
        <location evidence="1">Nucleus</location>
    </subcellularLocation>
</comment>
<evidence type="ECO:0000256" key="8">
    <source>
        <dbReference type="PROSITE-ProRule" id="PRU00042"/>
    </source>
</evidence>
<dbReference type="InterPro" id="IPR013087">
    <property type="entry name" value="Znf_C2H2_type"/>
</dbReference>
<feature type="compositionally biased region" description="Basic residues" evidence="9">
    <location>
        <begin position="132"/>
        <end position="141"/>
    </location>
</feature>
<feature type="region of interest" description="Disordered" evidence="9">
    <location>
        <begin position="129"/>
        <end position="156"/>
    </location>
</feature>
<keyword evidence="12" id="KW-1185">Reference proteome</keyword>
<dbReference type="PANTHER" id="PTHR45801">
    <property type="entry name" value="OS07G0101800 PROTEIN"/>
    <property type="match status" value="1"/>
</dbReference>
<protein>
    <recommendedName>
        <fullName evidence="10">C2H2-type domain-containing protein</fullName>
    </recommendedName>
</protein>
<dbReference type="InterPro" id="IPR036236">
    <property type="entry name" value="Znf_C2H2_sf"/>
</dbReference>
<keyword evidence="3 8" id="KW-0863">Zinc-finger</keyword>
<evidence type="ECO:0000256" key="7">
    <source>
        <dbReference type="ARBA" id="ARBA00023242"/>
    </source>
</evidence>
<dbReference type="Proteomes" id="UP001055439">
    <property type="component" value="Chromosome 2"/>
</dbReference>
<feature type="region of interest" description="Disordered" evidence="9">
    <location>
        <begin position="196"/>
        <end position="221"/>
    </location>
</feature>
<dbReference type="PANTHER" id="PTHR45801:SF110">
    <property type="entry name" value="TRANSCRIPTIONAL REGULATOR SUPERMAN"/>
    <property type="match status" value="1"/>
</dbReference>
<evidence type="ECO:0000313" key="12">
    <source>
        <dbReference type="Proteomes" id="UP001055439"/>
    </source>
</evidence>
<proteinExistence type="predicted"/>
<dbReference type="AlphaFoldDB" id="A0A9E7JSY6"/>
<dbReference type="PROSITE" id="PS00028">
    <property type="entry name" value="ZINC_FINGER_C2H2_1"/>
    <property type="match status" value="1"/>
</dbReference>
<dbReference type="EMBL" id="CP097504">
    <property type="protein sequence ID" value="URD91426.1"/>
    <property type="molecule type" value="Genomic_DNA"/>
</dbReference>
<keyword evidence="6" id="KW-0804">Transcription</keyword>
<name>A0A9E7JSY6_9LILI</name>
<dbReference type="GO" id="GO:0005634">
    <property type="term" value="C:nucleus"/>
    <property type="evidence" value="ECO:0007669"/>
    <property type="project" value="UniProtKB-SubCell"/>
</dbReference>
<evidence type="ECO:0000256" key="5">
    <source>
        <dbReference type="ARBA" id="ARBA00023015"/>
    </source>
</evidence>
<organism evidence="11 12">
    <name type="scientific">Musa troglodytarum</name>
    <name type="common">fe'i banana</name>
    <dbReference type="NCBI Taxonomy" id="320322"/>
    <lineage>
        <taxon>Eukaryota</taxon>
        <taxon>Viridiplantae</taxon>
        <taxon>Streptophyta</taxon>
        <taxon>Embryophyta</taxon>
        <taxon>Tracheophyta</taxon>
        <taxon>Spermatophyta</taxon>
        <taxon>Magnoliopsida</taxon>
        <taxon>Liliopsida</taxon>
        <taxon>Zingiberales</taxon>
        <taxon>Musaceae</taxon>
        <taxon>Musa</taxon>
    </lineage>
</organism>
<feature type="domain" description="C2H2-type" evidence="10">
    <location>
        <begin position="112"/>
        <end position="139"/>
    </location>
</feature>
<dbReference type="InterPro" id="IPR052426">
    <property type="entry name" value="Plant_dev_regulator"/>
</dbReference>
<dbReference type="SUPFAM" id="SSF57667">
    <property type="entry name" value="beta-beta-alpha zinc fingers"/>
    <property type="match status" value="1"/>
</dbReference>
<evidence type="ECO:0000256" key="6">
    <source>
        <dbReference type="ARBA" id="ARBA00023163"/>
    </source>
</evidence>
<evidence type="ECO:0000256" key="1">
    <source>
        <dbReference type="ARBA" id="ARBA00004123"/>
    </source>
</evidence>
<reference evidence="11" key="1">
    <citation type="submission" date="2022-05" db="EMBL/GenBank/DDBJ databases">
        <title>The Musa troglodytarum L. genome provides insights into the mechanism of non-climacteric behaviour and enrichment of carotenoids.</title>
        <authorList>
            <person name="Wang J."/>
        </authorList>
    </citation>
    <scope>NUCLEOTIDE SEQUENCE</scope>
    <source>
        <tissue evidence="11">Leaf</tissue>
    </source>
</reference>
<keyword evidence="2" id="KW-0479">Metal-binding</keyword>